<dbReference type="GO" id="GO:0043130">
    <property type="term" value="F:ubiquitin binding"/>
    <property type="evidence" value="ECO:0007669"/>
    <property type="project" value="InterPro"/>
</dbReference>
<evidence type="ECO:0000256" key="1">
    <source>
        <dbReference type="ARBA" id="ARBA00006834"/>
    </source>
</evidence>
<keyword evidence="12" id="KW-1185">Reference proteome</keyword>
<reference evidence="10" key="2">
    <citation type="submission" date="2020-01" db="EMBL/GenBank/DDBJ databases">
        <authorList>
            <person name="Korhonen P.K.K."/>
            <person name="Guangxu M.G."/>
            <person name="Wang T.W."/>
            <person name="Stroehlein A.J.S."/>
            <person name="Young N.D."/>
            <person name="Ang C.-S.A."/>
            <person name="Fernando D.W.F."/>
            <person name="Lu H.L."/>
            <person name="Taylor S.T."/>
            <person name="Ehtesham M.E.M."/>
            <person name="Najaraj S.H.N."/>
            <person name="Harsha G.H.G."/>
            <person name="Madugundu A.M."/>
            <person name="Renuse S.R."/>
            <person name="Holt D.H."/>
            <person name="Pandey A.P."/>
            <person name="Papenfuss A.P."/>
            <person name="Gasser R.B.G."/>
            <person name="Fischer K.F."/>
        </authorList>
    </citation>
    <scope>NUCLEOTIDE SEQUENCE</scope>
    <source>
        <strain evidence="10">SSS_KF_BRIS2020</strain>
    </source>
</reference>
<comment type="subcellular location">
    <subcellularLocation>
        <location evidence="6">Nucleus</location>
    </subcellularLocation>
</comment>
<feature type="compositionally biased region" description="Acidic residues" evidence="7">
    <location>
        <begin position="252"/>
        <end position="263"/>
    </location>
</feature>
<organism evidence="10">
    <name type="scientific">Sarcoptes scabiei</name>
    <name type="common">Itch mite</name>
    <name type="synonym">Acarus scabiei</name>
    <dbReference type="NCBI Taxonomy" id="52283"/>
    <lineage>
        <taxon>Eukaryota</taxon>
        <taxon>Metazoa</taxon>
        <taxon>Ecdysozoa</taxon>
        <taxon>Arthropoda</taxon>
        <taxon>Chelicerata</taxon>
        <taxon>Arachnida</taxon>
        <taxon>Acari</taxon>
        <taxon>Acariformes</taxon>
        <taxon>Sarcoptiformes</taxon>
        <taxon>Astigmata</taxon>
        <taxon>Psoroptidia</taxon>
        <taxon>Sarcoptoidea</taxon>
        <taxon>Sarcoptidae</taxon>
        <taxon>Sarcoptinae</taxon>
        <taxon>Sarcoptes</taxon>
    </lineage>
</organism>
<keyword evidence="2 6" id="KW-0479">Metal-binding</keyword>
<reference evidence="12" key="1">
    <citation type="journal article" date="2020" name="PLoS Negl. Trop. Dis.">
        <title>High-quality nuclear genome for Sarcoptes scabiei-A critical resource for a neglected parasite.</title>
        <authorList>
            <person name="Korhonen P.K."/>
            <person name="Gasser R.B."/>
            <person name="Ma G."/>
            <person name="Wang T."/>
            <person name="Stroehlein A.J."/>
            <person name="Young N.D."/>
            <person name="Ang C.S."/>
            <person name="Fernando D.D."/>
            <person name="Lu H.C."/>
            <person name="Taylor S."/>
            <person name="Reynolds S.L."/>
            <person name="Mofiz E."/>
            <person name="Najaraj S.H."/>
            <person name="Gowda H."/>
            <person name="Madugundu A."/>
            <person name="Renuse S."/>
            <person name="Holt D."/>
            <person name="Pandey A."/>
            <person name="Papenfuss A.T."/>
            <person name="Fischer K."/>
        </authorList>
    </citation>
    <scope>NUCLEOTIDE SEQUENCE [LARGE SCALE GENOMIC DNA]</scope>
</reference>
<dbReference type="InterPro" id="IPR026607">
    <property type="entry name" value="DMRT"/>
</dbReference>
<evidence type="ECO:0000256" key="5">
    <source>
        <dbReference type="ARBA" id="ARBA00023242"/>
    </source>
</evidence>
<feature type="DNA-binding region" description="DM" evidence="6">
    <location>
        <begin position="107"/>
        <end position="154"/>
    </location>
</feature>
<dbReference type="Gene3D" id="4.10.1040.10">
    <property type="entry name" value="DM DNA-binding domain"/>
    <property type="match status" value="1"/>
</dbReference>
<evidence type="ECO:0000256" key="4">
    <source>
        <dbReference type="ARBA" id="ARBA00023125"/>
    </source>
</evidence>
<feature type="region of interest" description="Disordered" evidence="7">
    <location>
        <begin position="73"/>
        <end position="99"/>
    </location>
</feature>
<evidence type="ECO:0000259" key="9">
    <source>
        <dbReference type="PROSITE" id="PS51140"/>
    </source>
</evidence>
<dbReference type="CDD" id="cd14279">
    <property type="entry name" value="CUE"/>
    <property type="match status" value="1"/>
</dbReference>
<dbReference type="SMART" id="SM00301">
    <property type="entry name" value="DM"/>
    <property type="match status" value="1"/>
</dbReference>
<dbReference type="Pfam" id="PF00751">
    <property type="entry name" value="DM"/>
    <property type="match status" value="1"/>
</dbReference>
<sequence>MKNFIVVKYLVLVQIESLERLNRIETKSLTNRFLGFIPLDQSIYFSSVIGINIGLRFTMTMSSNSFTLDPIVEQKTSSPSSRSSSPPSPTSFLKRSAGERYQRTPKCARCRNHGVVSALKGHKRFCRWKDCLCAKCTLIAERQRVMAAQVALRRQQAQEENEAREMGILYGCQDGLVAMHKAGLTLSAAMARLIQNQTRSKESIGESRVDGLDEDKNDEDVIESKNENAEKFDNTIGNNNQLINEHKNKDGDGDEDDGNDDNDDSYKIINDNGNDEDEEEEEIRDEERCDSRTIVDVSETNNVELENVPEAAVLVQDDDDKNRLGLMRNHSPSSSIAKQFRLFQDNRDDCLSLSKAFHYQSIQEQRRLSHNSQRNVPNMGGKDQVVKILQKIFPKIKNTSLERTLIECQNDILQTIERLIRESSPSVDDNQIILEHRPSPLLARSFDRSQGEKLNGDKRLKNNFSLEANFHEIRKKFGYNKKKPKNSFVRHKANYEMAIREQAAKNANAFLTESSANNSDGFDNFVMEATGLTHSNSYPFDPNSPLKPSIPQQKSSSLLSMFSLPHSKHINESAIQTSLRPIPSSNNCGSTGSISPNDPLAAMTTASTNVISTSNSSIAQKQQRNLLNRNDSMFNSSLLVPNSIGLLNNNLVGPQNFHHHQQTQNDSGKSIHNSQPLVNLQPQCFSRNIFDSILATTGYRNLFPGFFPPITSSSIPSTSSNNFTSLGLLNATIPQSNPETCASASTNAVATASAAAASTILSNLQLASNFEQNFEEFNLKFLNRHQRQSINDNNTNNNHQNHLQNAINNICGRSVNNAVYNESNPSATSAVPSTSAWHGLLENVDLMVPNRSNEQK</sequence>
<dbReference type="PANTHER" id="PTHR12322">
    <property type="entry name" value="DOUBLESEX AND MAB-3 RELATED TRANSCRIPTION FACTOR DMRT"/>
    <property type="match status" value="1"/>
</dbReference>
<accession>A0A834RFN0</accession>
<dbReference type="SUPFAM" id="SSF46934">
    <property type="entry name" value="UBA-like"/>
    <property type="match status" value="1"/>
</dbReference>
<dbReference type="InterPro" id="IPR001275">
    <property type="entry name" value="DM_DNA-bd"/>
</dbReference>
<dbReference type="InterPro" id="IPR009060">
    <property type="entry name" value="UBA-like_sf"/>
</dbReference>
<feature type="domain" description="CUE" evidence="9">
    <location>
        <begin position="381"/>
        <end position="424"/>
    </location>
</feature>
<feature type="domain" description="DM" evidence="8">
    <location>
        <begin position="107"/>
        <end position="154"/>
    </location>
</feature>
<feature type="region of interest" description="Disordered" evidence="7">
    <location>
        <begin position="198"/>
        <end position="289"/>
    </location>
</feature>
<dbReference type="GO" id="GO:0000978">
    <property type="term" value="F:RNA polymerase II cis-regulatory region sequence-specific DNA binding"/>
    <property type="evidence" value="ECO:0007669"/>
    <property type="project" value="TreeGrafter"/>
</dbReference>
<dbReference type="InterPro" id="IPR005173">
    <property type="entry name" value="DMA"/>
</dbReference>
<feature type="compositionally biased region" description="Polar residues" evidence="7">
    <location>
        <begin position="581"/>
        <end position="596"/>
    </location>
</feature>
<evidence type="ECO:0000256" key="7">
    <source>
        <dbReference type="SAM" id="MobiDB-lite"/>
    </source>
</evidence>
<evidence type="ECO:0000313" key="11">
    <source>
        <dbReference type="EnsemblMetazoa" id="KAF7494632.1"/>
    </source>
</evidence>
<dbReference type="PROSITE" id="PS40000">
    <property type="entry name" value="DM_1"/>
    <property type="match status" value="1"/>
</dbReference>
<evidence type="ECO:0000256" key="2">
    <source>
        <dbReference type="ARBA" id="ARBA00022723"/>
    </source>
</evidence>
<feature type="compositionally biased region" description="Low complexity" evidence="7">
    <location>
        <begin position="76"/>
        <end position="85"/>
    </location>
</feature>
<dbReference type="GO" id="GO:0007548">
    <property type="term" value="P:sex differentiation"/>
    <property type="evidence" value="ECO:0007669"/>
    <property type="project" value="TreeGrafter"/>
</dbReference>
<dbReference type="PANTHER" id="PTHR12322:SF116">
    <property type="entry name" value="DOUBLESEX-MAB RELATED 99B"/>
    <property type="match status" value="1"/>
</dbReference>
<keyword evidence="3 6" id="KW-0862">Zinc</keyword>
<evidence type="ECO:0000259" key="8">
    <source>
        <dbReference type="PROSITE" id="PS50809"/>
    </source>
</evidence>
<dbReference type="PROSITE" id="PS50809">
    <property type="entry name" value="DM_2"/>
    <property type="match status" value="1"/>
</dbReference>
<evidence type="ECO:0000313" key="10">
    <source>
        <dbReference type="EMBL" id="KAF7494632.1"/>
    </source>
</evidence>
<dbReference type="OrthoDB" id="6162476at2759"/>
<feature type="compositionally biased region" description="Basic and acidic residues" evidence="7">
    <location>
        <begin position="199"/>
        <end position="211"/>
    </location>
</feature>
<dbReference type="Proteomes" id="UP000070412">
    <property type="component" value="Unassembled WGS sequence"/>
</dbReference>
<dbReference type="EMBL" id="WVUK01000052">
    <property type="protein sequence ID" value="KAF7494632.1"/>
    <property type="molecule type" value="Genomic_DNA"/>
</dbReference>
<dbReference type="SUPFAM" id="SSF82927">
    <property type="entry name" value="Cysteine-rich DNA binding domain, (DM domain)"/>
    <property type="match status" value="1"/>
</dbReference>
<dbReference type="GO" id="GO:0046872">
    <property type="term" value="F:metal ion binding"/>
    <property type="evidence" value="ECO:0007669"/>
    <property type="project" value="UniProtKB-KW"/>
</dbReference>
<comment type="similarity">
    <text evidence="1">Belongs to the DMRT family.</text>
</comment>
<dbReference type="EnsemblMetazoa" id="SSS_2715s_mrna">
    <property type="protein sequence ID" value="KAF7494632.1"/>
    <property type="gene ID" value="SSS_2715"/>
</dbReference>
<protein>
    <submittedName>
        <fullName evidence="10">Doublesex- and mab-3-related transcription factor A2</fullName>
    </submittedName>
</protein>
<dbReference type="AlphaFoldDB" id="A0A834RFN0"/>
<dbReference type="PROSITE" id="PS51140">
    <property type="entry name" value="CUE"/>
    <property type="match status" value="1"/>
</dbReference>
<name>A0A834RFN0_SARSC</name>
<dbReference type="InterPro" id="IPR003892">
    <property type="entry name" value="CUE"/>
</dbReference>
<evidence type="ECO:0000256" key="6">
    <source>
        <dbReference type="PROSITE-ProRule" id="PRU00070"/>
    </source>
</evidence>
<proteinExistence type="inferred from homology"/>
<keyword evidence="5 6" id="KW-0539">Nucleus</keyword>
<dbReference type="FunFam" id="4.10.1040.10:FF:000001">
    <property type="entry name" value="doublesex- and mab-3-related transcription factor 1"/>
    <property type="match status" value="1"/>
</dbReference>
<dbReference type="GO" id="GO:0000981">
    <property type="term" value="F:DNA-binding transcription factor activity, RNA polymerase II-specific"/>
    <property type="evidence" value="ECO:0007669"/>
    <property type="project" value="TreeGrafter"/>
</dbReference>
<feature type="compositionally biased region" description="Acidic residues" evidence="7">
    <location>
        <begin position="273"/>
        <end position="284"/>
    </location>
</feature>
<dbReference type="Pfam" id="PF03474">
    <property type="entry name" value="DMA"/>
    <property type="match status" value="1"/>
</dbReference>
<reference evidence="11" key="3">
    <citation type="submission" date="2022-06" db="UniProtKB">
        <authorList>
            <consortium name="EnsemblMetazoa"/>
        </authorList>
    </citation>
    <scope>IDENTIFICATION</scope>
</reference>
<feature type="compositionally biased region" description="Basic and acidic residues" evidence="7">
    <location>
        <begin position="222"/>
        <end position="233"/>
    </location>
</feature>
<feature type="region of interest" description="Disordered" evidence="7">
    <location>
        <begin position="581"/>
        <end position="601"/>
    </location>
</feature>
<feature type="compositionally biased region" description="Acidic residues" evidence="7">
    <location>
        <begin position="212"/>
        <end position="221"/>
    </location>
</feature>
<gene>
    <name evidence="10" type="ORF">SSS_2715</name>
</gene>
<keyword evidence="4 6" id="KW-0238">DNA-binding</keyword>
<evidence type="ECO:0000313" key="12">
    <source>
        <dbReference type="Proteomes" id="UP000070412"/>
    </source>
</evidence>
<dbReference type="InterPro" id="IPR036407">
    <property type="entry name" value="DM_DNA-bd_sf"/>
</dbReference>
<evidence type="ECO:0000256" key="3">
    <source>
        <dbReference type="ARBA" id="ARBA00022833"/>
    </source>
</evidence>
<dbReference type="GO" id="GO:0005634">
    <property type="term" value="C:nucleus"/>
    <property type="evidence" value="ECO:0007669"/>
    <property type="project" value="UniProtKB-SubCell"/>
</dbReference>